<keyword evidence="6 7" id="KW-0472">Membrane</keyword>
<feature type="repeat" description="Solcar" evidence="7">
    <location>
        <begin position="210"/>
        <end position="291"/>
    </location>
</feature>
<comment type="subcellular location">
    <subcellularLocation>
        <location evidence="1">Membrane</location>
        <topology evidence="1">Multi-pass membrane protein</topology>
    </subcellularLocation>
</comment>
<protein>
    <submittedName>
        <fullName evidence="9">Solute carrier family 25 member 38-B</fullName>
    </submittedName>
</protein>
<accession>A0A2H8TNM3</accession>
<dbReference type="PANTHER" id="PTHR46181">
    <property type="entry name" value="MITOCHONDRIAL GLYCINE TRANSPORTER"/>
    <property type="match status" value="1"/>
</dbReference>
<name>A0A2H8TNM3_9HEMI</name>
<keyword evidence="5" id="KW-0677">Repeat</keyword>
<evidence type="ECO:0000313" key="9">
    <source>
        <dbReference type="EMBL" id="MBW15745.1"/>
    </source>
</evidence>
<dbReference type="GO" id="GO:0015187">
    <property type="term" value="F:glycine transmembrane transporter activity"/>
    <property type="evidence" value="ECO:0007669"/>
    <property type="project" value="TreeGrafter"/>
</dbReference>
<dbReference type="SUPFAM" id="SSF103506">
    <property type="entry name" value="Mitochondrial carrier"/>
    <property type="match status" value="1"/>
</dbReference>
<dbReference type="PANTHER" id="PTHR46181:SF3">
    <property type="entry name" value="MITOCHONDRIAL GLYCINE TRANSPORTER"/>
    <property type="match status" value="1"/>
</dbReference>
<sequence length="291" mass="32931">MESTYDMNGPNSNNNIRVNTFVHNHPILKSFIAGSMSGLFSTVVFQPFDVIKTVLQNPRNDKKLGIINATKSVWQQDHFYGFWRGLSPSLVRNIPGIAIHISLTQLMYSYLTKNNQTSMLKSGIAGFSARCITVSVLMPFTVLKTRVESGQYHYTTLTRGITDIYRLEGWKVLCRGWTPTILRDAPFSALYFMIFIKLKNTNILEELDNKQPLYIFGCGLLAGGLASCITQPFDVIKTSQQVSKEKLLLIDAIIMIKRKYGIAGYFKGLSLRVLRRSLMAAMTWTVYEKLS</sequence>
<dbReference type="InterPro" id="IPR018108">
    <property type="entry name" value="MCP_transmembrane"/>
</dbReference>
<evidence type="ECO:0000256" key="6">
    <source>
        <dbReference type="ARBA" id="ARBA00023136"/>
    </source>
</evidence>
<dbReference type="PROSITE" id="PS50920">
    <property type="entry name" value="SOLCAR"/>
    <property type="match status" value="3"/>
</dbReference>
<keyword evidence="3 8" id="KW-0813">Transport</keyword>
<dbReference type="RefSeq" id="XP_025198921.1">
    <property type="nucleotide sequence ID" value="XM_025343136.1"/>
</dbReference>
<dbReference type="GO" id="GO:1904983">
    <property type="term" value="P:glycine import into mitochondrion"/>
    <property type="evidence" value="ECO:0007669"/>
    <property type="project" value="TreeGrafter"/>
</dbReference>
<reference evidence="9" key="1">
    <citation type="submission" date="2017-10" db="EMBL/GenBank/DDBJ databases">
        <title>Transcriptome Assembly of Sugarcane Aphid Adults.</title>
        <authorList>
            <person name="Scully E.D."/>
            <person name="Palmer N.A."/>
            <person name="Geib S.M."/>
            <person name="Sarath G."/>
            <person name="Sattler S.E."/>
        </authorList>
    </citation>
    <scope>NUCLEOTIDE SEQUENCE</scope>
    <source>
        <tissue evidence="9">Whole body</tissue>
    </source>
</reference>
<evidence type="ECO:0000256" key="5">
    <source>
        <dbReference type="ARBA" id="ARBA00022737"/>
    </source>
</evidence>
<dbReference type="GO" id="GO:0005739">
    <property type="term" value="C:mitochondrion"/>
    <property type="evidence" value="ECO:0007669"/>
    <property type="project" value="TreeGrafter"/>
</dbReference>
<dbReference type="AlphaFoldDB" id="A0A2H8TNM3"/>
<proteinExistence type="inferred from homology"/>
<dbReference type="Gene3D" id="1.50.40.10">
    <property type="entry name" value="Mitochondrial carrier domain"/>
    <property type="match status" value="1"/>
</dbReference>
<feature type="repeat" description="Solcar" evidence="7">
    <location>
        <begin position="117"/>
        <end position="201"/>
    </location>
</feature>
<organism evidence="9">
    <name type="scientific">Melanaphis sacchari</name>
    <dbReference type="NCBI Taxonomy" id="742174"/>
    <lineage>
        <taxon>Eukaryota</taxon>
        <taxon>Metazoa</taxon>
        <taxon>Ecdysozoa</taxon>
        <taxon>Arthropoda</taxon>
        <taxon>Hexapoda</taxon>
        <taxon>Insecta</taxon>
        <taxon>Pterygota</taxon>
        <taxon>Neoptera</taxon>
        <taxon>Paraneoptera</taxon>
        <taxon>Hemiptera</taxon>
        <taxon>Sternorrhyncha</taxon>
        <taxon>Aphidomorpha</taxon>
        <taxon>Aphidoidea</taxon>
        <taxon>Aphididae</taxon>
        <taxon>Aphidini</taxon>
        <taxon>Melanaphis</taxon>
    </lineage>
</organism>
<evidence type="ECO:0000256" key="2">
    <source>
        <dbReference type="ARBA" id="ARBA00006375"/>
    </source>
</evidence>
<dbReference type="OrthoDB" id="1924968at2759"/>
<evidence type="ECO:0000256" key="4">
    <source>
        <dbReference type="ARBA" id="ARBA00022692"/>
    </source>
</evidence>
<evidence type="ECO:0000256" key="1">
    <source>
        <dbReference type="ARBA" id="ARBA00004141"/>
    </source>
</evidence>
<feature type="repeat" description="Solcar" evidence="7">
    <location>
        <begin position="25"/>
        <end position="110"/>
    </location>
</feature>
<evidence type="ECO:0000256" key="3">
    <source>
        <dbReference type="ARBA" id="ARBA00022448"/>
    </source>
</evidence>
<evidence type="ECO:0000256" key="8">
    <source>
        <dbReference type="RuleBase" id="RU000488"/>
    </source>
</evidence>
<dbReference type="EMBL" id="GFXV01003940">
    <property type="protein sequence ID" value="MBW15745.1"/>
    <property type="molecule type" value="Transcribed_RNA"/>
</dbReference>
<dbReference type="GO" id="GO:0016020">
    <property type="term" value="C:membrane"/>
    <property type="evidence" value="ECO:0007669"/>
    <property type="project" value="UniProtKB-SubCell"/>
</dbReference>
<dbReference type="GeneID" id="112597191"/>
<dbReference type="InterPro" id="IPR023395">
    <property type="entry name" value="MCP_dom_sf"/>
</dbReference>
<comment type="similarity">
    <text evidence="2 8">Belongs to the mitochondrial carrier (TC 2.A.29) family.</text>
</comment>
<dbReference type="Pfam" id="PF00153">
    <property type="entry name" value="Mito_carr"/>
    <property type="match status" value="3"/>
</dbReference>
<evidence type="ECO:0000256" key="7">
    <source>
        <dbReference type="PROSITE-ProRule" id="PRU00282"/>
    </source>
</evidence>
<dbReference type="InterPro" id="IPR002067">
    <property type="entry name" value="MCP"/>
</dbReference>
<keyword evidence="4 7" id="KW-0812">Transmembrane</keyword>
<dbReference type="PRINTS" id="PR00926">
    <property type="entry name" value="MITOCARRIER"/>
</dbReference>